<dbReference type="Pfam" id="PF05645">
    <property type="entry name" value="RNA_pol_Rpc82"/>
    <property type="match status" value="1"/>
</dbReference>
<sequence length="548" mass="62652">MVTQHGIKFAVHLITKHFGKIVAVCNSFFFPLSSSSRTLSPFNSLTLNLSRVQKVCENLFIHGPLTLDQLVRYTDLTKDQVRNSLLVLVQHNCVQAFVSAPQDDDDDADRLRVRTQYLVLFDSILHRLRFPKFLEIVSRKLDEECVKLLDGLLRDGRLTLKQMVDRESQRKENAVPTKVVRETLCKLLTARFVERCPAPEPVVSTSFKETTTRKRGAKSAKIFEAPETLEQRVVDAAVPGDVIRFSLAADTRCSVDRETNSDDAQMISVEEEVAKEGQILWRANFEEFIRHLRHKVLIENVRTQHDDGTATVLSAVLEATRSVQKKVKTENSVPLSLDTIITEVMKTDTGRTMTVDRIRASLVQLGCSPSMILEESYSIDLKKIIEPARNEEVESIVLKRYGTDGYRIFRLLAKDCCFHDTDQIAASTLVEKKEASKLLYKLWKDNYLYMEKVGATVGAKQTTILMWKVNKPLLWEYVLDEMYHAALNLSLRMAFEQEKDEELLKVPKDKRQGPGPLQKKYKKLLNVWLLLGSSLMKLDDALMLFHDF</sequence>
<evidence type="ECO:0000259" key="6">
    <source>
        <dbReference type="Pfam" id="PF05645"/>
    </source>
</evidence>
<dbReference type="InterPro" id="IPR013197">
    <property type="entry name" value="RNA_pol_III_RPC82-rel_HTH"/>
</dbReference>
<organism evidence="9 10">
    <name type="scientific">Glycine soja</name>
    <name type="common">Wild soybean</name>
    <dbReference type="NCBI Taxonomy" id="3848"/>
    <lineage>
        <taxon>Eukaryota</taxon>
        <taxon>Viridiplantae</taxon>
        <taxon>Streptophyta</taxon>
        <taxon>Embryophyta</taxon>
        <taxon>Tracheophyta</taxon>
        <taxon>Spermatophyta</taxon>
        <taxon>Magnoliopsida</taxon>
        <taxon>eudicotyledons</taxon>
        <taxon>Gunneridae</taxon>
        <taxon>Pentapetalae</taxon>
        <taxon>rosids</taxon>
        <taxon>fabids</taxon>
        <taxon>Fabales</taxon>
        <taxon>Fabaceae</taxon>
        <taxon>Papilionoideae</taxon>
        <taxon>50 kb inversion clade</taxon>
        <taxon>NPAAA clade</taxon>
        <taxon>indigoferoid/millettioid clade</taxon>
        <taxon>Phaseoleae</taxon>
        <taxon>Glycine</taxon>
        <taxon>Glycine subgen. Soja</taxon>
    </lineage>
</organism>
<comment type="subunit">
    <text evidence="5">Component of the RNA polymerase III (Pol III) complex consisting of 17 subunits.</text>
</comment>
<evidence type="ECO:0000259" key="7">
    <source>
        <dbReference type="Pfam" id="PF08221"/>
    </source>
</evidence>
<dbReference type="GO" id="GO:0006351">
    <property type="term" value="P:DNA-templated transcription"/>
    <property type="evidence" value="ECO:0007669"/>
    <property type="project" value="InterPro"/>
</dbReference>
<dbReference type="Pfam" id="PF08221">
    <property type="entry name" value="HTH_9"/>
    <property type="match status" value="1"/>
</dbReference>
<dbReference type="InterPro" id="IPR036388">
    <property type="entry name" value="WH-like_DNA-bd_sf"/>
</dbReference>
<feature type="domain" description="RNA polymerase III Rpc82 C -terminal" evidence="6">
    <location>
        <begin position="182"/>
        <end position="385"/>
    </location>
</feature>
<evidence type="ECO:0000256" key="3">
    <source>
        <dbReference type="ARBA" id="ARBA00023163"/>
    </source>
</evidence>
<dbReference type="GO" id="GO:0005666">
    <property type="term" value="C:RNA polymerase III complex"/>
    <property type="evidence" value="ECO:0007669"/>
    <property type="project" value="UniProtKB-UniRule"/>
</dbReference>
<dbReference type="EMBL" id="QZWG01000010">
    <property type="protein sequence ID" value="RZB88770.1"/>
    <property type="molecule type" value="Genomic_DNA"/>
</dbReference>
<evidence type="ECO:0000256" key="5">
    <source>
        <dbReference type="RuleBase" id="RU367076"/>
    </source>
</evidence>
<dbReference type="PANTHER" id="PTHR12949:SF0">
    <property type="entry name" value="DNA-DIRECTED RNA POLYMERASE III SUBUNIT RPC3"/>
    <property type="match status" value="1"/>
</dbReference>
<dbReference type="InterPro" id="IPR055207">
    <property type="entry name" value="POLR3C_WHD"/>
</dbReference>
<dbReference type="GO" id="GO:0003697">
    <property type="term" value="F:single-stranded DNA binding"/>
    <property type="evidence" value="ECO:0007669"/>
    <property type="project" value="UniProtKB-UniRule"/>
</dbReference>
<reference evidence="9 10" key="1">
    <citation type="submission" date="2018-09" db="EMBL/GenBank/DDBJ databases">
        <title>A high-quality reference genome of wild soybean provides a powerful tool to mine soybean genomes.</title>
        <authorList>
            <person name="Xie M."/>
            <person name="Chung C.Y.L."/>
            <person name="Li M.-W."/>
            <person name="Wong F.-L."/>
            <person name="Chan T.-F."/>
            <person name="Lam H.-M."/>
        </authorList>
    </citation>
    <scope>NUCLEOTIDE SEQUENCE [LARGE SCALE GENOMIC DNA]</scope>
    <source>
        <strain evidence="10">cv. W05</strain>
        <tissue evidence="9">Hypocotyl of etiolated seedlings</tissue>
    </source>
</reference>
<dbReference type="InterPro" id="IPR039748">
    <property type="entry name" value="RPC3"/>
</dbReference>
<keyword evidence="3 5" id="KW-0804">Transcription</keyword>
<comment type="function">
    <text evidence="5">DNA-dependent RNA polymerase catalyzes the transcription of DNA into RNA using the four ribonucleoside triphosphates as substrates. Specific core component of RNA polymerase III which synthesizes small RNAs, such as 5S rRNA and tRNAs.</text>
</comment>
<name>A0A445IRT7_GLYSO</name>
<gene>
    <name evidence="9" type="ORF">D0Y65_027923</name>
</gene>
<proteinExistence type="inferred from homology"/>
<comment type="caution">
    <text evidence="9">The sequence shown here is derived from an EMBL/GenBank/DDBJ whole genome shotgun (WGS) entry which is preliminary data.</text>
</comment>
<evidence type="ECO:0000256" key="4">
    <source>
        <dbReference type="ARBA" id="ARBA00023242"/>
    </source>
</evidence>
<accession>A0A445IRT7</accession>
<comment type="similarity">
    <text evidence="5">Belongs to the eukaryotic RPC3/POLR3C RNA polymerase subunit family.</text>
</comment>
<keyword evidence="2 5" id="KW-0240">DNA-directed RNA polymerase</keyword>
<comment type="subcellular location">
    <subcellularLocation>
        <location evidence="1 5">Nucleus</location>
    </subcellularLocation>
</comment>
<evidence type="ECO:0000256" key="1">
    <source>
        <dbReference type="ARBA" id="ARBA00004123"/>
    </source>
</evidence>
<dbReference type="FunFam" id="1.10.10.10:FF:000827">
    <property type="entry name" value="RNA polymerase III subunit RPC82 family protein"/>
    <property type="match status" value="1"/>
</dbReference>
<dbReference type="PANTHER" id="PTHR12949">
    <property type="entry name" value="RNA POLYMERASE III DNA DIRECTED -RELATED"/>
    <property type="match status" value="1"/>
</dbReference>
<dbReference type="Pfam" id="PF22536">
    <property type="entry name" value="WHD_POLR3C"/>
    <property type="match status" value="1"/>
</dbReference>
<dbReference type="Proteomes" id="UP000289340">
    <property type="component" value="Chromosome 10"/>
</dbReference>
<evidence type="ECO:0000259" key="8">
    <source>
        <dbReference type="Pfam" id="PF22536"/>
    </source>
</evidence>
<dbReference type="FunFam" id="1.10.10.10:FF:000515">
    <property type="entry name" value="DNA-directed RNA polymerase III subunit rpc3"/>
    <property type="match status" value="1"/>
</dbReference>
<keyword evidence="10" id="KW-1185">Reference proteome</keyword>
<keyword evidence="4 5" id="KW-0539">Nucleus</keyword>
<protein>
    <recommendedName>
        <fullName evidence="5">DNA-directed RNA polymerase III subunit RPC3</fullName>
        <shortName evidence="5">RNA polymerase III subunit C3</shortName>
    </recommendedName>
</protein>
<evidence type="ECO:0000313" key="9">
    <source>
        <dbReference type="EMBL" id="RZB88770.1"/>
    </source>
</evidence>
<feature type="domain" description="RNA polymerase III subunit RPC82-related helix-turn-helix" evidence="7">
    <location>
        <begin position="51"/>
        <end position="98"/>
    </location>
</feature>
<dbReference type="FunFam" id="1.10.10.10:FF:000420">
    <property type="entry name" value="RNA polymerase III subunit, putative"/>
    <property type="match status" value="1"/>
</dbReference>
<dbReference type="InterPro" id="IPR008806">
    <property type="entry name" value="RNA_pol_III_Rpc82_C"/>
</dbReference>
<evidence type="ECO:0000256" key="2">
    <source>
        <dbReference type="ARBA" id="ARBA00022478"/>
    </source>
</evidence>
<evidence type="ECO:0000313" key="10">
    <source>
        <dbReference type="Proteomes" id="UP000289340"/>
    </source>
</evidence>
<dbReference type="AlphaFoldDB" id="A0A445IRT7"/>
<dbReference type="Gene3D" id="1.10.10.10">
    <property type="entry name" value="Winged helix-like DNA-binding domain superfamily/Winged helix DNA-binding domain"/>
    <property type="match status" value="4"/>
</dbReference>
<feature type="domain" description="DNA-directed RNA polymerase III subunit RPC3 winged-helix" evidence="8">
    <location>
        <begin position="393"/>
        <end position="467"/>
    </location>
</feature>